<evidence type="ECO:0000259" key="1">
    <source>
        <dbReference type="Pfam" id="PF13966"/>
    </source>
</evidence>
<sequence length="138" mass="15710">MLVWRICSNAVPTLENLARRNREIVPGCSACEADVESLKHVLLDCQEARLLGRYQCPFAIEIFVGREAFGGGYIRSSRRLAQKYRKILPCYAGLCGRIAANELWRGFFRMCSSVGDNLRGFYLIISRCNQMCCYSEKP</sequence>
<keyword evidence="3" id="KW-1185">Reference proteome</keyword>
<feature type="domain" description="Reverse transcriptase zinc-binding" evidence="1">
    <location>
        <begin position="2"/>
        <end position="49"/>
    </location>
</feature>
<dbReference type="Pfam" id="PF13966">
    <property type="entry name" value="zf-RVT"/>
    <property type="match status" value="1"/>
</dbReference>
<dbReference type="EMBL" id="JACGWO010000008">
    <property type="protein sequence ID" value="KAK4421531.1"/>
    <property type="molecule type" value="Genomic_DNA"/>
</dbReference>
<gene>
    <name evidence="2" type="ORF">Salat_2103700</name>
</gene>
<reference evidence="2" key="1">
    <citation type="submission" date="2020-06" db="EMBL/GenBank/DDBJ databases">
        <authorList>
            <person name="Li T."/>
            <person name="Hu X."/>
            <person name="Zhang T."/>
            <person name="Song X."/>
            <person name="Zhang H."/>
            <person name="Dai N."/>
            <person name="Sheng W."/>
            <person name="Hou X."/>
            <person name="Wei L."/>
        </authorList>
    </citation>
    <scope>NUCLEOTIDE SEQUENCE</scope>
    <source>
        <strain evidence="2">3651</strain>
        <tissue evidence="2">Leaf</tissue>
    </source>
</reference>
<dbReference type="Proteomes" id="UP001293254">
    <property type="component" value="Unassembled WGS sequence"/>
</dbReference>
<dbReference type="AlphaFoldDB" id="A0AAE1Y1H9"/>
<evidence type="ECO:0000313" key="3">
    <source>
        <dbReference type="Proteomes" id="UP001293254"/>
    </source>
</evidence>
<evidence type="ECO:0000313" key="2">
    <source>
        <dbReference type="EMBL" id="KAK4421531.1"/>
    </source>
</evidence>
<comment type="caution">
    <text evidence="2">The sequence shown here is derived from an EMBL/GenBank/DDBJ whole genome shotgun (WGS) entry which is preliminary data.</text>
</comment>
<dbReference type="InterPro" id="IPR026960">
    <property type="entry name" value="RVT-Znf"/>
</dbReference>
<accession>A0AAE1Y1H9</accession>
<proteinExistence type="predicted"/>
<reference evidence="2" key="2">
    <citation type="journal article" date="2024" name="Plant">
        <title>Genomic evolution and insights into agronomic trait innovations of Sesamum species.</title>
        <authorList>
            <person name="Miao H."/>
            <person name="Wang L."/>
            <person name="Qu L."/>
            <person name="Liu H."/>
            <person name="Sun Y."/>
            <person name="Le M."/>
            <person name="Wang Q."/>
            <person name="Wei S."/>
            <person name="Zheng Y."/>
            <person name="Lin W."/>
            <person name="Duan Y."/>
            <person name="Cao H."/>
            <person name="Xiong S."/>
            <person name="Wang X."/>
            <person name="Wei L."/>
            <person name="Li C."/>
            <person name="Ma Q."/>
            <person name="Ju M."/>
            <person name="Zhao R."/>
            <person name="Li G."/>
            <person name="Mu C."/>
            <person name="Tian Q."/>
            <person name="Mei H."/>
            <person name="Zhang T."/>
            <person name="Gao T."/>
            <person name="Zhang H."/>
        </authorList>
    </citation>
    <scope>NUCLEOTIDE SEQUENCE</scope>
    <source>
        <strain evidence="2">3651</strain>
    </source>
</reference>
<organism evidence="2 3">
    <name type="scientific">Sesamum alatum</name>
    <dbReference type="NCBI Taxonomy" id="300844"/>
    <lineage>
        <taxon>Eukaryota</taxon>
        <taxon>Viridiplantae</taxon>
        <taxon>Streptophyta</taxon>
        <taxon>Embryophyta</taxon>
        <taxon>Tracheophyta</taxon>
        <taxon>Spermatophyta</taxon>
        <taxon>Magnoliopsida</taxon>
        <taxon>eudicotyledons</taxon>
        <taxon>Gunneridae</taxon>
        <taxon>Pentapetalae</taxon>
        <taxon>asterids</taxon>
        <taxon>lamiids</taxon>
        <taxon>Lamiales</taxon>
        <taxon>Pedaliaceae</taxon>
        <taxon>Sesamum</taxon>
    </lineage>
</organism>
<name>A0AAE1Y1H9_9LAMI</name>
<protein>
    <recommendedName>
        <fullName evidence="1">Reverse transcriptase zinc-binding domain-containing protein</fullName>
    </recommendedName>
</protein>